<protein>
    <submittedName>
        <fullName evidence="1">Uncharacterized protein</fullName>
    </submittedName>
</protein>
<dbReference type="EMBL" id="CAUYUJ010005578">
    <property type="protein sequence ID" value="CAK0814236.1"/>
    <property type="molecule type" value="Genomic_DNA"/>
</dbReference>
<sequence>GGLLGSPCHPQQRGGRRIIQLDRESGQLRVYHMPDPSAAWTVAFEATLPEEVPPKEEGLCLSRGAELCVFYAQDRSPHVAAVEPKSAEAEGACRVFRITDPGKAWALSPEAPPLSPKATLTPVYAKAKAGGPENFETALLSVDQGESMLSVFHAKASGKPWVLVSKIPYAGDARLCCAYVPGKPEPVLMAGSPSDRMLKLCHLNLIEWCTFKQADDTDASAPSQPVLEEKFSRKVLGWSLAGAGRMLGLLSP</sequence>
<organism evidence="1 2">
    <name type="scientific">Prorocentrum cordatum</name>
    <dbReference type="NCBI Taxonomy" id="2364126"/>
    <lineage>
        <taxon>Eukaryota</taxon>
        <taxon>Sar</taxon>
        <taxon>Alveolata</taxon>
        <taxon>Dinophyceae</taxon>
        <taxon>Prorocentrales</taxon>
        <taxon>Prorocentraceae</taxon>
        <taxon>Prorocentrum</taxon>
    </lineage>
</organism>
<feature type="non-terminal residue" evidence="1">
    <location>
        <position position="1"/>
    </location>
</feature>
<name>A0ABN9R9L4_9DINO</name>
<evidence type="ECO:0000313" key="1">
    <source>
        <dbReference type="EMBL" id="CAK0814236.1"/>
    </source>
</evidence>
<evidence type="ECO:0000313" key="2">
    <source>
        <dbReference type="Proteomes" id="UP001189429"/>
    </source>
</evidence>
<dbReference type="Proteomes" id="UP001189429">
    <property type="component" value="Unassembled WGS sequence"/>
</dbReference>
<feature type="non-terminal residue" evidence="1">
    <location>
        <position position="252"/>
    </location>
</feature>
<accession>A0ABN9R9L4</accession>
<reference evidence="1" key="1">
    <citation type="submission" date="2023-10" db="EMBL/GenBank/DDBJ databases">
        <authorList>
            <person name="Chen Y."/>
            <person name="Shah S."/>
            <person name="Dougan E. K."/>
            <person name="Thang M."/>
            <person name="Chan C."/>
        </authorList>
    </citation>
    <scope>NUCLEOTIDE SEQUENCE [LARGE SCALE GENOMIC DNA]</scope>
</reference>
<gene>
    <name evidence="1" type="ORF">PCOR1329_LOCUS17892</name>
</gene>
<keyword evidence="2" id="KW-1185">Reference proteome</keyword>
<proteinExistence type="predicted"/>
<comment type="caution">
    <text evidence="1">The sequence shown here is derived from an EMBL/GenBank/DDBJ whole genome shotgun (WGS) entry which is preliminary data.</text>
</comment>